<name>A0ABS5XFD1_9GAMM</name>
<keyword evidence="3" id="KW-1185">Reference proteome</keyword>
<evidence type="ECO:0000313" key="3">
    <source>
        <dbReference type="Proteomes" id="UP001519667"/>
    </source>
</evidence>
<reference evidence="2 3" key="1">
    <citation type="submission" date="2021-04" db="EMBL/GenBank/DDBJ databases">
        <title>Pseudomonas boanensis sp. nov., a bacterium isolated from river water used for household purposes in Boane District, Mozambique.</title>
        <authorList>
            <person name="Nicklasson M."/>
            <person name="Martin-Rodriguez A.J."/>
            <person name="Thorell K."/>
            <person name="Neves L."/>
            <person name="Mussagy A."/>
            <person name="Rydberg H.A."/>
            <person name="Hernroth B."/>
            <person name="Svensson-Stadler L."/>
            <person name="Sjoling A."/>
        </authorList>
    </citation>
    <scope>NUCLEOTIDE SEQUENCE [LARGE SCALE GENOMIC DNA]</scope>
    <source>
        <strain evidence="2 3">DB1</strain>
    </source>
</reference>
<protein>
    <recommendedName>
        <fullName evidence="4">Lipoprotein</fullName>
    </recommendedName>
</protein>
<feature type="region of interest" description="Disordered" evidence="1">
    <location>
        <begin position="126"/>
        <end position="148"/>
    </location>
</feature>
<feature type="compositionally biased region" description="Pro residues" evidence="1">
    <location>
        <begin position="61"/>
        <end position="72"/>
    </location>
</feature>
<dbReference type="RefSeq" id="WP_215373230.1">
    <property type="nucleotide sequence ID" value="NZ_JAGTIS010000004.1"/>
</dbReference>
<accession>A0ABS5XFD1</accession>
<comment type="caution">
    <text evidence="2">The sequence shown here is derived from an EMBL/GenBank/DDBJ whole genome shotgun (WGS) entry which is preliminary data.</text>
</comment>
<proteinExistence type="predicted"/>
<dbReference type="Proteomes" id="UP001519667">
    <property type="component" value="Unassembled WGS sequence"/>
</dbReference>
<evidence type="ECO:0000256" key="1">
    <source>
        <dbReference type="SAM" id="MobiDB-lite"/>
    </source>
</evidence>
<sequence length="148" mass="16575">MTVQELDLPARRSRLGLPLIGLLLGLGGCVAQGPYYEPREPDREPPAVYTPSQPKPQQQRPMPPAQPQPAKPAPRMSAHPRFAPPPGGNCYWDTGLGVYVLEGERNIFYRERIYYRWDNGWSYSNSPHGPWEPTDASGVPAGLGRRFH</sequence>
<evidence type="ECO:0000313" key="2">
    <source>
        <dbReference type="EMBL" id="MBT8766396.1"/>
    </source>
</evidence>
<gene>
    <name evidence="2" type="ORF">J7302_09675</name>
</gene>
<dbReference type="EMBL" id="JAGTIS010000004">
    <property type="protein sequence ID" value="MBT8766396.1"/>
    <property type="molecule type" value="Genomic_DNA"/>
</dbReference>
<organism evidence="2 3">
    <name type="scientific">Metapseudomonas boanensis</name>
    <dbReference type="NCBI Taxonomy" id="2822138"/>
    <lineage>
        <taxon>Bacteria</taxon>
        <taxon>Pseudomonadati</taxon>
        <taxon>Pseudomonadota</taxon>
        <taxon>Gammaproteobacteria</taxon>
        <taxon>Pseudomonadales</taxon>
        <taxon>Pseudomonadaceae</taxon>
        <taxon>Metapseudomonas</taxon>
    </lineage>
</organism>
<feature type="region of interest" description="Disordered" evidence="1">
    <location>
        <begin position="35"/>
        <end position="84"/>
    </location>
</feature>
<evidence type="ECO:0008006" key="4">
    <source>
        <dbReference type="Google" id="ProtNLM"/>
    </source>
</evidence>